<gene>
    <name evidence="1" type="ORF">AAFF_G00035290</name>
</gene>
<comment type="caution">
    <text evidence="1">The sequence shown here is derived from an EMBL/GenBank/DDBJ whole genome shotgun (WGS) entry which is preliminary data.</text>
</comment>
<proteinExistence type="predicted"/>
<keyword evidence="2" id="KW-1185">Reference proteome</keyword>
<organism evidence="1 2">
    <name type="scientific">Aldrovandia affinis</name>
    <dbReference type="NCBI Taxonomy" id="143900"/>
    <lineage>
        <taxon>Eukaryota</taxon>
        <taxon>Metazoa</taxon>
        <taxon>Chordata</taxon>
        <taxon>Craniata</taxon>
        <taxon>Vertebrata</taxon>
        <taxon>Euteleostomi</taxon>
        <taxon>Actinopterygii</taxon>
        <taxon>Neopterygii</taxon>
        <taxon>Teleostei</taxon>
        <taxon>Notacanthiformes</taxon>
        <taxon>Halosauridae</taxon>
        <taxon>Aldrovandia</taxon>
    </lineage>
</organism>
<protein>
    <submittedName>
        <fullName evidence="1">Uncharacterized protein</fullName>
    </submittedName>
</protein>
<dbReference type="Proteomes" id="UP001221898">
    <property type="component" value="Unassembled WGS sequence"/>
</dbReference>
<name>A0AAD7S3C5_9TELE</name>
<dbReference type="AlphaFoldDB" id="A0AAD7S3C5"/>
<reference evidence="1" key="1">
    <citation type="journal article" date="2023" name="Science">
        <title>Genome structures resolve the early diversification of teleost fishes.</title>
        <authorList>
            <person name="Parey E."/>
            <person name="Louis A."/>
            <person name="Montfort J."/>
            <person name="Bouchez O."/>
            <person name="Roques C."/>
            <person name="Iampietro C."/>
            <person name="Lluch J."/>
            <person name="Castinel A."/>
            <person name="Donnadieu C."/>
            <person name="Desvignes T."/>
            <person name="Floi Bucao C."/>
            <person name="Jouanno E."/>
            <person name="Wen M."/>
            <person name="Mejri S."/>
            <person name="Dirks R."/>
            <person name="Jansen H."/>
            <person name="Henkel C."/>
            <person name="Chen W.J."/>
            <person name="Zahm M."/>
            <person name="Cabau C."/>
            <person name="Klopp C."/>
            <person name="Thompson A.W."/>
            <person name="Robinson-Rechavi M."/>
            <person name="Braasch I."/>
            <person name="Lecointre G."/>
            <person name="Bobe J."/>
            <person name="Postlethwait J.H."/>
            <person name="Berthelot C."/>
            <person name="Roest Crollius H."/>
            <person name="Guiguen Y."/>
        </authorList>
    </citation>
    <scope>NUCLEOTIDE SEQUENCE</scope>
    <source>
        <strain evidence="1">NC1722</strain>
    </source>
</reference>
<dbReference type="EMBL" id="JAINUG010000119">
    <property type="protein sequence ID" value="KAJ8395073.1"/>
    <property type="molecule type" value="Genomic_DNA"/>
</dbReference>
<evidence type="ECO:0000313" key="2">
    <source>
        <dbReference type="Proteomes" id="UP001221898"/>
    </source>
</evidence>
<sequence length="115" mass="13235">MLQLGHTYPIVCYVNDAAFQSCVLMARDLRRLMSTLVVTCHHIWMAQAPGSDDSRRTMRQLPRACEERGRGVEVCVCVGGRRAVVVEKLRRTVTAGREREHDFLHRHNQQFSCPR</sequence>
<accession>A0AAD7S3C5</accession>
<evidence type="ECO:0000313" key="1">
    <source>
        <dbReference type="EMBL" id="KAJ8395073.1"/>
    </source>
</evidence>